<reference evidence="1 2" key="1">
    <citation type="submission" date="2019-07" db="EMBL/GenBank/DDBJ databases">
        <title>Complete Genome Sequence of Leptotrichia wadei Strain JCM16777.</title>
        <authorList>
            <person name="Watanabe S."/>
            <person name="Cui L."/>
        </authorList>
    </citation>
    <scope>NUCLEOTIDE SEQUENCE [LARGE SCALE GENOMIC DNA]</scope>
    <source>
        <strain evidence="1 2">JCM16777</strain>
    </source>
</reference>
<dbReference type="Proteomes" id="UP000321943">
    <property type="component" value="Chromosome"/>
</dbReference>
<dbReference type="AlphaFoldDB" id="A0A7U6LAM5"/>
<gene>
    <name evidence="1" type="ORF">JCM16777_1160</name>
</gene>
<dbReference type="EMBL" id="AP019829">
    <property type="protein sequence ID" value="BBM42910.2"/>
    <property type="molecule type" value="Genomic_DNA"/>
</dbReference>
<evidence type="ECO:0000313" key="2">
    <source>
        <dbReference type="Proteomes" id="UP000321943"/>
    </source>
</evidence>
<evidence type="ECO:0000313" key="1">
    <source>
        <dbReference type="EMBL" id="BBM42910.2"/>
    </source>
</evidence>
<name>A0A7U6LAM5_9FUSO</name>
<sequence>MCKMGMLCSLDLMFKKKIIFLFLLLFSSIVIFGNTDNQTLEVCKYFKGGDSKKKFNPYTGKTNIPFKNGIYKCENTNVSFRVFILRYLYVDDLDISGTLTFEIKNGRMVKFEARDSKTGKLEFSAQYNQSGPVGEMYVDKSFGFGNENSLKLNYKSGKPVGEMEEYYDNGKLYRKSTLRKKNNFHPFSNPDDFKDYVEYYEIYDINTGEIVKKESLANKTGIIWRYNSKTGKLEMESHLENGKIFLEKEYGEDGKVIQEYN</sequence>
<dbReference type="KEGG" id="lwd:JCM16777_1160"/>
<proteinExistence type="predicted"/>
<protein>
    <recommendedName>
        <fullName evidence="3">MORN repeat protein</fullName>
    </recommendedName>
</protein>
<organism evidence="1 2">
    <name type="scientific">Leptotrichia wadei</name>
    <dbReference type="NCBI Taxonomy" id="157687"/>
    <lineage>
        <taxon>Bacteria</taxon>
        <taxon>Fusobacteriati</taxon>
        <taxon>Fusobacteriota</taxon>
        <taxon>Fusobacteriia</taxon>
        <taxon>Fusobacteriales</taxon>
        <taxon>Leptotrichiaceae</taxon>
        <taxon>Leptotrichia</taxon>
    </lineage>
</organism>
<evidence type="ECO:0008006" key="3">
    <source>
        <dbReference type="Google" id="ProtNLM"/>
    </source>
</evidence>
<accession>A0A7U6LAM5</accession>